<dbReference type="Proteomes" id="UP000054698">
    <property type="component" value="Unassembled WGS sequence"/>
</dbReference>
<protein>
    <submittedName>
        <fullName evidence="2">cNMP binding domain-containing protein</fullName>
    </submittedName>
</protein>
<reference evidence="2 4" key="1">
    <citation type="submission" date="2015-11" db="EMBL/GenBank/DDBJ databases">
        <title>Genomic analysis of 38 Legionella species identifies large and diverse effector repertoires.</title>
        <authorList>
            <person name="Burstein D."/>
            <person name="Amaro F."/>
            <person name="Zusman T."/>
            <person name="Lifshitz Z."/>
            <person name="Cohen O."/>
            <person name="Gilbert J.A."/>
            <person name="Pupko T."/>
            <person name="Shuman H.A."/>
            <person name="Segal G."/>
        </authorList>
    </citation>
    <scope>NUCLEOTIDE SEQUENCE [LARGE SCALE GENOMIC DNA]</scope>
    <source>
        <strain evidence="2 4">WO-44C</strain>
    </source>
</reference>
<dbReference type="STRING" id="453.Lfee_0520"/>
<proteinExistence type="predicted"/>
<dbReference type="AlphaFoldDB" id="A0A0W0U677"/>
<dbReference type="Pfam" id="PF00027">
    <property type="entry name" value="cNMP_binding"/>
    <property type="match status" value="2"/>
</dbReference>
<dbReference type="Proteomes" id="UP000251942">
    <property type="component" value="Unassembled WGS sequence"/>
</dbReference>
<evidence type="ECO:0000313" key="5">
    <source>
        <dbReference type="Proteomes" id="UP000251942"/>
    </source>
</evidence>
<feature type="domain" description="Cyclic nucleotide-binding" evidence="1">
    <location>
        <begin position="22"/>
        <end position="142"/>
    </location>
</feature>
<dbReference type="GO" id="GO:0003700">
    <property type="term" value="F:DNA-binding transcription factor activity"/>
    <property type="evidence" value="ECO:0007669"/>
    <property type="project" value="TreeGrafter"/>
</dbReference>
<gene>
    <name evidence="3" type="primary">crp</name>
    <name evidence="2" type="ORF">Lfee_0520</name>
    <name evidence="3" type="ORF">NCTC12022_00487</name>
</gene>
<dbReference type="GO" id="GO:0005829">
    <property type="term" value="C:cytosol"/>
    <property type="evidence" value="ECO:0007669"/>
    <property type="project" value="TreeGrafter"/>
</dbReference>
<dbReference type="CDD" id="cd00038">
    <property type="entry name" value="CAP_ED"/>
    <property type="match status" value="2"/>
</dbReference>
<keyword evidence="4" id="KW-1185">Reference proteome</keyword>
<dbReference type="EMBL" id="UASS01000002">
    <property type="protein sequence ID" value="SPX59776.1"/>
    <property type="molecule type" value="Genomic_DNA"/>
</dbReference>
<dbReference type="InterPro" id="IPR050397">
    <property type="entry name" value="Env_Response_Regulators"/>
</dbReference>
<dbReference type="Gene3D" id="2.60.120.10">
    <property type="entry name" value="Jelly Rolls"/>
    <property type="match status" value="2"/>
</dbReference>
<accession>A0A0W0U677</accession>
<dbReference type="PANTHER" id="PTHR24567:SF74">
    <property type="entry name" value="HTH-TYPE TRANSCRIPTIONAL REGULATOR ARCR"/>
    <property type="match status" value="1"/>
</dbReference>
<dbReference type="OrthoDB" id="5633021at2"/>
<dbReference type="SMART" id="SM00100">
    <property type="entry name" value="cNMP"/>
    <property type="match status" value="2"/>
</dbReference>
<dbReference type="PROSITE" id="PS50042">
    <property type="entry name" value="CNMP_BINDING_3"/>
    <property type="match status" value="2"/>
</dbReference>
<dbReference type="InterPro" id="IPR000595">
    <property type="entry name" value="cNMP-bd_dom"/>
</dbReference>
<evidence type="ECO:0000313" key="2">
    <source>
        <dbReference type="EMBL" id="KTD03164.1"/>
    </source>
</evidence>
<evidence type="ECO:0000313" key="3">
    <source>
        <dbReference type="EMBL" id="SPX59776.1"/>
    </source>
</evidence>
<dbReference type="PANTHER" id="PTHR24567">
    <property type="entry name" value="CRP FAMILY TRANSCRIPTIONAL REGULATORY PROTEIN"/>
    <property type="match status" value="1"/>
</dbReference>
<dbReference type="RefSeq" id="WP_058443733.1">
    <property type="nucleotide sequence ID" value="NZ_CAAAHT010000036.1"/>
</dbReference>
<evidence type="ECO:0000259" key="1">
    <source>
        <dbReference type="PROSITE" id="PS50042"/>
    </source>
</evidence>
<dbReference type="PATRIC" id="fig|453.4.peg.565"/>
<dbReference type="SUPFAM" id="SSF51206">
    <property type="entry name" value="cAMP-binding domain-like"/>
    <property type="match status" value="2"/>
</dbReference>
<name>A0A0W0U677_9GAMM</name>
<sequence length="340" mass="38123">MFKLIDNPETMAKLPELEETNLANYLDRQELEILLNNGQIHSFSTGDIILQQGKKAEGIYIIISGNVVVSARLMGQGITNIEVLKPGNFLNEISFIEKGPCPTSYVASNNVQCLFINSVHFEMLSLYFPETKYKILYAITKQICSRLKAMHGKVTTLITQSEIPGLSFLGRVVDSFNQPKQVASINESMLERLQKKSLFKSFNKDELHELFQHAILLEAAKNCKLIHVGEKNASCYIVIQGAVQSSIMQDNKLAKLSVIGPGALFASIACIDNDSSFTITFVTCEQAILLKISESELDAIRNNNPRLWYKLFDLICLSLAALEKSINKLDVRLHIETYNR</sequence>
<evidence type="ECO:0000313" key="4">
    <source>
        <dbReference type="Proteomes" id="UP000054698"/>
    </source>
</evidence>
<reference evidence="3 5" key="2">
    <citation type="submission" date="2018-06" db="EMBL/GenBank/DDBJ databases">
        <authorList>
            <consortium name="Pathogen Informatics"/>
            <person name="Doyle S."/>
        </authorList>
    </citation>
    <scope>NUCLEOTIDE SEQUENCE [LARGE SCALE GENOMIC DNA]</scope>
    <source>
        <strain evidence="3 5">NCTC12022</strain>
    </source>
</reference>
<feature type="domain" description="Cyclic nucleotide-binding" evidence="1">
    <location>
        <begin position="198"/>
        <end position="300"/>
    </location>
</feature>
<organism evidence="2 4">
    <name type="scientific">Legionella feeleii</name>
    <dbReference type="NCBI Taxonomy" id="453"/>
    <lineage>
        <taxon>Bacteria</taxon>
        <taxon>Pseudomonadati</taxon>
        <taxon>Pseudomonadota</taxon>
        <taxon>Gammaproteobacteria</taxon>
        <taxon>Legionellales</taxon>
        <taxon>Legionellaceae</taxon>
        <taxon>Legionella</taxon>
    </lineage>
</organism>
<dbReference type="InterPro" id="IPR014710">
    <property type="entry name" value="RmlC-like_jellyroll"/>
</dbReference>
<dbReference type="EMBL" id="LNYB01000016">
    <property type="protein sequence ID" value="KTD03164.1"/>
    <property type="molecule type" value="Genomic_DNA"/>
</dbReference>
<dbReference type="InterPro" id="IPR018490">
    <property type="entry name" value="cNMP-bd_dom_sf"/>
</dbReference>